<evidence type="ECO:0000256" key="1">
    <source>
        <dbReference type="SAM" id="MobiDB-lite"/>
    </source>
</evidence>
<dbReference type="EMBL" id="QHKM01000004">
    <property type="protein sequence ID" value="RAK65802.1"/>
    <property type="molecule type" value="Genomic_DNA"/>
</dbReference>
<keyword evidence="2" id="KW-1133">Transmembrane helix</keyword>
<name>A0A328BEP9_9BACT</name>
<evidence type="ECO:0000256" key="2">
    <source>
        <dbReference type="SAM" id="Phobius"/>
    </source>
</evidence>
<feature type="transmembrane region" description="Helical" evidence="2">
    <location>
        <begin position="135"/>
        <end position="154"/>
    </location>
</feature>
<protein>
    <submittedName>
        <fullName evidence="3">Uncharacterized protein</fullName>
    </submittedName>
</protein>
<sequence length="210" mass="23949">MELDDLRRQWQTQPADQPATPLTSQNLNAMLAHESTNPIHQMTTAAKRDLRLLAVVMVLNVTNFINLSKGNYLADGGPLLLVIFGVMLVFTVWYMVARLHLLKRMQQQTPDAGLALQLREQTRQLVQLFRLHRRVGYLFAVVLVLGVGFVLRHRFVSNPFTDSVDWQRTGLAALGAVALGLVMLWSEAREQRRYGPHLTRLQDALRELRD</sequence>
<organism evidence="3 4">
    <name type="scientific">Hymenobacter edaphi</name>
    <dbReference type="NCBI Taxonomy" id="2211146"/>
    <lineage>
        <taxon>Bacteria</taxon>
        <taxon>Pseudomonadati</taxon>
        <taxon>Bacteroidota</taxon>
        <taxon>Cytophagia</taxon>
        <taxon>Cytophagales</taxon>
        <taxon>Hymenobacteraceae</taxon>
        <taxon>Hymenobacter</taxon>
    </lineage>
</organism>
<reference evidence="4" key="1">
    <citation type="submission" date="2018-05" db="EMBL/GenBank/DDBJ databases">
        <authorList>
            <person name="Nie L."/>
        </authorList>
    </citation>
    <scope>NUCLEOTIDE SEQUENCE [LARGE SCALE GENOMIC DNA]</scope>
    <source>
        <strain evidence="4">NL</strain>
    </source>
</reference>
<dbReference type="OrthoDB" id="652948at2"/>
<keyword evidence="4" id="KW-1185">Reference proteome</keyword>
<keyword evidence="2" id="KW-0812">Transmembrane</keyword>
<evidence type="ECO:0000313" key="3">
    <source>
        <dbReference type="EMBL" id="RAK65802.1"/>
    </source>
</evidence>
<dbReference type="AlphaFoldDB" id="A0A328BEP9"/>
<gene>
    <name evidence="3" type="ORF">DLM85_13875</name>
</gene>
<feature type="compositionally biased region" description="Polar residues" evidence="1">
    <location>
        <begin position="9"/>
        <end position="21"/>
    </location>
</feature>
<dbReference type="Proteomes" id="UP000248553">
    <property type="component" value="Unassembled WGS sequence"/>
</dbReference>
<dbReference type="RefSeq" id="WP_111478712.1">
    <property type="nucleotide sequence ID" value="NZ_QHKM01000004.1"/>
</dbReference>
<feature type="region of interest" description="Disordered" evidence="1">
    <location>
        <begin position="1"/>
        <end position="21"/>
    </location>
</feature>
<feature type="transmembrane region" description="Helical" evidence="2">
    <location>
        <begin position="79"/>
        <end position="97"/>
    </location>
</feature>
<evidence type="ECO:0000313" key="4">
    <source>
        <dbReference type="Proteomes" id="UP000248553"/>
    </source>
</evidence>
<proteinExistence type="predicted"/>
<accession>A0A328BEP9</accession>
<comment type="caution">
    <text evidence="3">The sequence shown here is derived from an EMBL/GenBank/DDBJ whole genome shotgun (WGS) entry which is preliminary data.</text>
</comment>
<keyword evidence="2" id="KW-0472">Membrane</keyword>
<feature type="transmembrane region" description="Helical" evidence="2">
    <location>
        <begin position="166"/>
        <end position="185"/>
    </location>
</feature>
<feature type="transmembrane region" description="Helical" evidence="2">
    <location>
        <begin position="50"/>
        <end position="67"/>
    </location>
</feature>